<evidence type="ECO:0000256" key="11">
    <source>
        <dbReference type="ARBA" id="ARBA00023242"/>
    </source>
</evidence>
<evidence type="ECO:0000256" key="12">
    <source>
        <dbReference type="ARBA" id="ARBA00048173"/>
    </source>
</evidence>
<keyword evidence="5 13" id="KW-0808">Transferase</keyword>
<keyword evidence="7 13" id="KW-0479">Metal-binding</keyword>
<keyword evidence="6 13" id="KW-0548">Nucleotidyltransferase</keyword>
<dbReference type="Gene3D" id="1.10.132.70">
    <property type="match status" value="1"/>
</dbReference>
<comment type="catalytic activity">
    <reaction evidence="12 13">
        <text>DNA(n) + a 2'-deoxyribonucleoside 5'-triphosphate = DNA(n+1) + diphosphate</text>
        <dbReference type="Rhea" id="RHEA:22508"/>
        <dbReference type="Rhea" id="RHEA-COMP:17339"/>
        <dbReference type="Rhea" id="RHEA-COMP:17340"/>
        <dbReference type="ChEBI" id="CHEBI:33019"/>
        <dbReference type="ChEBI" id="CHEBI:61560"/>
        <dbReference type="ChEBI" id="CHEBI:173112"/>
        <dbReference type="EC" id="2.7.7.49"/>
    </reaction>
</comment>
<dbReference type="InterPro" id="IPR003545">
    <property type="entry name" value="Telomerase_RT"/>
</dbReference>
<dbReference type="EC" id="2.7.7.49" evidence="2 13"/>
<evidence type="ECO:0000256" key="8">
    <source>
        <dbReference type="ARBA" id="ARBA00022842"/>
    </source>
</evidence>
<evidence type="ECO:0000256" key="2">
    <source>
        <dbReference type="ARBA" id="ARBA00012493"/>
    </source>
</evidence>
<comment type="function">
    <text evidence="13">Telomerase is a ribonucleoprotein enzyme essential for the replication of chromosome termini in most eukaryotes. It elongates telomeres. It is a reverse transcriptase that adds simple sequence repeats to chromosome ends by copying a template sequence within the RNA component of the enzyme.</text>
</comment>
<keyword evidence="4 13" id="KW-0158">Chromosome</keyword>
<comment type="similarity">
    <text evidence="1 13">Belongs to the reverse transcriptase family. Telomerase subfamily.</text>
</comment>
<dbReference type="Proteomes" id="UP001652660">
    <property type="component" value="Chromosome 2c"/>
</dbReference>
<dbReference type="PROSITE" id="PS50878">
    <property type="entry name" value="RT_POL"/>
    <property type="match status" value="1"/>
</dbReference>
<keyword evidence="9 13" id="KW-0779">Telomere</keyword>
<protein>
    <recommendedName>
        <fullName evidence="3 13">Telomerase reverse transcriptase</fullName>
        <ecNumber evidence="2 13">2.7.7.49</ecNumber>
    </recommendedName>
    <alternativeName>
        <fullName evidence="13">Telomerase catalytic subunit</fullName>
    </alternativeName>
</protein>
<evidence type="ECO:0000313" key="15">
    <source>
        <dbReference type="Proteomes" id="UP001652660"/>
    </source>
</evidence>
<name>A0ABM4WIR3_COFAR</name>
<comment type="subcellular location">
    <subcellularLocation>
        <location evidence="13">Nucleus</location>
    </subcellularLocation>
    <subcellularLocation>
        <location evidence="13">Chromosome</location>
        <location evidence="13">Telomere</location>
    </subcellularLocation>
</comment>
<evidence type="ECO:0000259" key="14">
    <source>
        <dbReference type="PROSITE" id="PS50878"/>
    </source>
</evidence>
<dbReference type="PANTHER" id="PTHR12066">
    <property type="entry name" value="TELOMERASE REVERSE TRANSCRIPTASE"/>
    <property type="match status" value="1"/>
</dbReference>
<dbReference type="RefSeq" id="XP_071931681.1">
    <property type="nucleotide sequence ID" value="XM_072075580.1"/>
</dbReference>
<dbReference type="PRINTS" id="PR01365">
    <property type="entry name" value="TELOMERASERT"/>
</dbReference>
<evidence type="ECO:0000256" key="7">
    <source>
        <dbReference type="ARBA" id="ARBA00022723"/>
    </source>
</evidence>
<evidence type="ECO:0000256" key="3">
    <source>
        <dbReference type="ARBA" id="ARBA00016182"/>
    </source>
</evidence>
<evidence type="ECO:0000256" key="6">
    <source>
        <dbReference type="ARBA" id="ARBA00022695"/>
    </source>
</evidence>
<dbReference type="GeneID" id="140003715"/>
<proteinExistence type="inferred from homology"/>
<keyword evidence="10 13" id="KW-0695">RNA-directed DNA polymerase</keyword>
<dbReference type="PANTHER" id="PTHR12066:SF0">
    <property type="entry name" value="TELOMERASE REVERSE TRANSCRIPTASE"/>
    <property type="match status" value="1"/>
</dbReference>
<keyword evidence="11 13" id="KW-0539">Nucleus</keyword>
<accession>A0ABM4WIR3</accession>
<evidence type="ECO:0000256" key="9">
    <source>
        <dbReference type="ARBA" id="ARBA00022895"/>
    </source>
</evidence>
<evidence type="ECO:0000256" key="1">
    <source>
        <dbReference type="ARBA" id="ARBA00008001"/>
    </source>
</evidence>
<gene>
    <name evidence="16" type="primary">LOC140003715</name>
</gene>
<feature type="domain" description="Reverse transcriptase" evidence="14">
    <location>
        <begin position="712"/>
        <end position="1119"/>
    </location>
</feature>
<dbReference type="Gene3D" id="1.10.357.90">
    <property type="match status" value="1"/>
</dbReference>
<dbReference type="InterPro" id="IPR049139">
    <property type="entry name" value="TERT_C"/>
</dbReference>
<sequence>MAKMMKKRRRRVPEVLWRLFHNKARTLADTILSLLPSPPTPVANCLCKGRRCLGCIGDEAMSYLLRPKDPADYRKLLTQCFVVVPENAPTFSGFDPHNRWSQLETVRRSIEMIMREQPTFANVICNAYDKTNRRSSIVEALTSSAWCLLLRRVGDILMVYLLRTTFVFLPLPRRKHHQVAGFPISAMCKAFSKHSSVFNYKYPSNARQGSGKKRKQVHRVDDIIVKQQSTSFSDVDFSSRSGSCTGCCGSTKSTPSSSCSRLTISQKSVSKETVKAVRTKESSTEVCSIQESQDSSIEAFRLPRKRARKYNWQRARKRRQLSCQGSSSLIPCTRSLSDEDNFSGVLHPDSRLSSEKTCCSCCLVFRTLPEVIKKTQIDRQSIFYKLENSSSIFPRKHILNSLKPNSSGANFLFRDIFGLSGAHFTVSLTPCAHTNDSCFTKSTCLYHSLMKQLKILIRKARCCQHLRLLDKHCAVLSLDHHNDETAASKYQGNESERNIHGKEHLEDLLAHGFHPQNLNSSDFKSCMNISKAHEYQFHPSKDYCLKKQVVSFVWAVCRSIVPPDLLGSPHNWRILRKNISKFVCLRRFEKFSLKQCIHKLKISKFSLLSNKHSCCCLNGEDLKCGKRQGANKHKERSKLDGTDFVKHKILESWILWFFSWLVVPLLQTHFYVTESEHGKQELFYYRKSVWKKLMERALDNLKDRSYCELTDASVNKIIRSREFGFSRIRFRPRETGFRILANLKAPSRIPVKSSFKQLSCNSTRGSSNRRNIKCNYFKSVNHVLRGVHVVLKGIQLKEPGKLGSSVFDYTGIYKRFVPFLHLLKSGSSILPGVFIVVCDVAKAFDSIDQNKLLTVMEDIISNDEYTVNKSLQVVCTRKSTLVCEQLALAPQDIIYGSSEVAISVPTSMLHSIFVKEKPICVLMIFNNASSGVSSVLPFFMWQECSRKIKKAEIFSHLNEHIKRNVLKLGDRFYLQSLGISQGSVLSSLLCSFYYGHLENNIIFPFLEKVCELPRHSFGNQDTRDASSAAIHHENEAVMYHCKYLLLRFIDDFIFMSTSKKQASLFFSRLQRGFHGYNCYMNEGKFGVNFDMDHVSGFRSNRLYVGEDGISFLRWSGLLVNCSTLEILADYTRYLNTHLSSSLTISWHDHPARLLKSKLCDYLRPKCHPIFYDTNINSAAVVRLNIYQAFLLCAMKFNCYICSFSSISTFSTDCCMDAIEASLRYMHKLIRRRMNSLHLNCGFRPIFEVGKEEIKWLGLTAFDRVLTRKQTRYRELLLLLRSKLNMEANSRSSPLQYAVDDAHSSLLWKIKY</sequence>
<dbReference type="InterPro" id="IPR021891">
    <property type="entry name" value="Telomerase_RBD"/>
</dbReference>
<keyword evidence="8 13" id="KW-0460">Magnesium</keyword>
<dbReference type="SMART" id="SM00975">
    <property type="entry name" value="Telomerase_RBD"/>
    <property type="match status" value="1"/>
</dbReference>
<evidence type="ECO:0000256" key="13">
    <source>
        <dbReference type="RuleBase" id="RU365061"/>
    </source>
</evidence>
<evidence type="ECO:0000256" key="10">
    <source>
        <dbReference type="ARBA" id="ARBA00022918"/>
    </source>
</evidence>
<keyword evidence="15" id="KW-1185">Reference proteome</keyword>
<dbReference type="Pfam" id="PF21399">
    <property type="entry name" value="TERT_C"/>
    <property type="match status" value="1"/>
</dbReference>
<dbReference type="CDD" id="cd01648">
    <property type="entry name" value="TERT"/>
    <property type="match status" value="1"/>
</dbReference>
<reference evidence="16" key="1">
    <citation type="submission" date="2025-08" db="UniProtKB">
        <authorList>
            <consortium name="RefSeq"/>
        </authorList>
    </citation>
    <scope>IDENTIFICATION</scope>
    <source>
        <tissue evidence="16">Leaves</tissue>
    </source>
</reference>
<evidence type="ECO:0000256" key="5">
    <source>
        <dbReference type="ARBA" id="ARBA00022679"/>
    </source>
</evidence>
<evidence type="ECO:0000256" key="4">
    <source>
        <dbReference type="ARBA" id="ARBA00022454"/>
    </source>
</evidence>
<evidence type="ECO:0000313" key="16">
    <source>
        <dbReference type="RefSeq" id="XP_071931681.1"/>
    </source>
</evidence>
<organism evidence="15 16">
    <name type="scientific">Coffea arabica</name>
    <name type="common">Arabian coffee</name>
    <dbReference type="NCBI Taxonomy" id="13443"/>
    <lineage>
        <taxon>Eukaryota</taxon>
        <taxon>Viridiplantae</taxon>
        <taxon>Streptophyta</taxon>
        <taxon>Embryophyta</taxon>
        <taxon>Tracheophyta</taxon>
        <taxon>Spermatophyta</taxon>
        <taxon>Magnoliopsida</taxon>
        <taxon>eudicotyledons</taxon>
        <taxon>Gunneridae</taxon>
        <taxon>Pentapetalae</taxon>
        <taxon>asterids</taxon>
        <taxon>lamiids</taxon>
        <taxon>Gentianales</taxon>
        <taxon>Rubiaceae</taxon>
        <taxon>Ixoroideae</taxon>
        <taxon>Gardenieae complex</taxon>
        <taxon>Bertiereae - Coffeeae clade</taxon>
        <taxon>Coffeeae</taxon>
        <taxon>Coffea</taxon>
    </lineage>
</organism>
<dbReference type="Pfam" id="PF12009">
    <property type="entry name" value="Telomerase_RBD"/>
    <property type="match status" value="1"/>
</dbReference>
<dbReference type="InterPro" id="IPR000477">
    <property type="entry name" value="RT_dom"/>
</dbReference>